<comment type="caution">
    <text evidence="2">The sequence shown here is derived from an EMBL/GenBank/DDBJ whole genome shotgun (WGS) entry which is preliminary data.</text>
</comment>
<feature type="region of interest" description="Disordered" evidence="1">
    <location>
        <begin position="134"/>
        <end position="166"/>
    </location>
</feature>
<dbReference type="EMBL" id="CM031823">
    <property type="protein sequence ID" value="KAG6627276.1"/>
    <property type="molecule type" value="Genomic_DNA"/>
</dbReference>
<evidence type="ECO:0000313" key="2">
    <source>
        <dbReference type="EMBL" id="KAG6627276.1"/>
    </source>
</evidence>
<feature type="compositionally biased region" description="Low complexity" evidence="1">
    <location>
        <begin position="138"/>
        <end position="149"/>
    </location>
</feature>
<reference evidence="2" key="1">
    <citation type="submission" date="2020-12" db="EMBL/GenBank/DDBJ databases">
        <title>WGS assembly of Carya illinoinensis cv. Pawnee.</title>
        <authorList>
            <person name="Platts A."/>
            <person name="Shu S."/>
            <person name="Wright S."/>
            <person name="Barry K."/>
            <person name="Edger P."/>
            <person name="Pires J.C."/>
            <person name="Schmutz J."/>
        </authorList>
    </citation>
    <scope>NUCLEOTIDE SEQUENCE</scope>
    <source>
        <tissue evidence="2">Leaf</tissue>
    </source>
</reference>
<dbReference type="PANTHER" id="PTHR47177">
    <property type="entry name" value="F18C1.6 PROTEIN"/>
    <property type="match status" value="1"/>
</dbReference>
<gene>
    <name evidence="2" type="ORF">CIPAW_15G115500</name>
</gene>
<protein>
    <submittedName>
        <fullName evidence="2">Uncharacterized protein</fullName>
    </submittedName>
</protein>
<keyword evidence="3" id="KW-1185">Reference proteome</keyword>
<dbReference type="AlphaFoldDB" id="A0A8T1N6F0"/>
<evidence type="ECO:0000313" key="3">
    <source>
        <dbReference type="Proteomes" id="UP000811609"/>
    </source>
</evidence>
<sequence>MHADSDNGKVIPTPEEHVTIFNIVREPNSPAVARKATRSSNLNLLSPLVAPDRGNSVVVEVNGPAARTLQNVTDGTTQSGARTLQRCRHVHSHIQALRENWHAFRNGSLSFSSLSSKPGCGSGQKSNIRAVLHERSDQQNSSSSTSCQQLTTEASFPGSSGHDRSSHDIDKAWKMLFKAKSIQHTLEKPSCTNQVSKLHSSTGKAAKDAPTGDVGRIAMKKHYDCYSLEKDIGNCQSGKVKKQKHSSVTTKETVESSESEGVAATHSLASFKSSFSRNKWSGIQGNVCGKNGSRLLQGYVNGALLNFTNKDNESTCSMSLVGSMPRVADSPYVKTELNTSVPGEVDFPNERVRSGKDLTKSNAVKDDEAKSEIRSLVKLNLKLLSRDKKLGVHAFKDIARLATHTILAACGLEHRMSGVTPFPCSVCSHTEHIQQLHKSTLMPNSCRECFCIFVKDVVNSVMLQKVSCIESN</sequence>
<evidence type="ECO:0000256" key="1">
    <source>
        <dbReference type="SAM" id="MobiDB-lite"/>
    </source>
</evidence>
<dbReference type="Proteomes" id="UP000811609">
    <property type="component" value="Chromosome 15"/>
</dbReference>
<dbReference type="PANTHER" id="PTHR47177:SF4">
    <property type="entry name" value="OS06G0283200 PROTEIN"/>
    <property type="match status" value="1"/>
</dbReference>
<accession>A0A8T1N6F0</accession>
<name>A0A8T1N6F0_CARIL</name>
<proteinExistence type="predicted"/>
<organism evidence="2 3">
    <name type="scientific">Carya illinoinensis</name>
    <name type="common">Pecan</name>
    <dbReference type="NCBI Taxonomy" id="32201"/>
    <lineage>
        <taxon>Eukaryota</taxon>
        <taxon>Viridiplantae</taxon>
        <taxon>Streptophyta</taxon>
        <taxon>Embryophyta</taxon>
        <taxon>Tracheophyta</taxon>
        <taxon>Spermatophyta</taxon>
        <taxon>Magnoliopsida</taxon>
        <taxon>eudicotyledons</taxon>
        <taxon>Gunneridae</taxon>
        <taxon>Pentapetalae</taxon>
        <taxon>rosids</taxon>
        <taxon>fabids</taxon>
        <taxon>Fagales</taxon>
        <taxon>Juglandaceae</taxon>
        <taxon>Carya</taxon>
    </lineage>
</organism>